<sequence length="82" mass="9344">MNKIFQKAIQEQGGGQIMNTLAEIQERHDAIRDLERKLLDLQQWLKKSTRKVLFISSEKIKKVKAGAFKVPQQSAGIFSSES</sequence>
<keyword evidence="1" id="KW-0813">Transport</keyword>
<reference evidence="2 3" key="1">
    <citation type="submission" date="2018-10" db="EMBL/GenBank/DDBJ databases">
        <title>A high-quality apple genome assembly.</title>
        <authorList>
            <person name="Hu J."/>
        </authorList>
    </citation>
    <scope>NUCLEOTIDE SEQUENCE [LARGE SCALE GENOMIC DNA]</scope>
    <source>
        <strain evidence="3">cv. HFTH1</strain>
        <tissue evidence="2">Young leaf</tissue>
    </source>
</reference>
<evidence type="ECO:0000313" key="2">
    <source>
        <dbReference type="EMBL" id="RXH87714.1"/>
    </source>
</evidence>
<dbReference type="GO" id="GO:0016192">
    <property type="term" value="P:vesicle-mediated transport"/>
    <property type="evidence" value="ECO:0007669"/>
    <property type="project" value="InterPro"/>
</dbReference>
<dbReference type="STRING" id="3750.A0A498J030"/>
<name>A0A498J030_MALDO</name>
<dbReference type="GO" id="GO:0016020">
    <property type="term" value="C:membrane"/>
    <property type="evidence" value="ECO:0007669"/>
    <property type="project" value="InterPro"/>
</dbReference>
<dbReference type="Proteomes" id="UP000290289">
    <property type="component" value="Chromosome 10"/>
</dbReference>
<organism evidence="2 3">
    <name type="scientific">Malus domestica</name>
    <name type="common">Apple</name>
    <name type="synonym">Pyrus malus</name>
    <dbReference type="NCBI Taxonomy" id="3750"/>
    <lineage>
        <taxon>Eukaryota</taxon>
        <taxon>Viridiplantae</taxon>
        <taxon>Streptophyta</taxon>
        <taxon>Embryophyta</taxon>
        <taxon>Tracheophyta</taxon>
        <taxon>Spermatophyta</taxon>
        <taxon>Magnoliopsida</taxon>
        <taxon>eudicotyledons</taxon>
        <taxon>Gunneridae</taxon>
        <taxon>Pentapetalae</taxon>
        <taxon>rosids</taxon>
        <taxon>fabids</taxon>
        <taxon>Rosales</taxon>
        <taxon>Rosaceae</taxon>
        <taxon>Amygdaloideae</taxon>
        <taxon>Maleae</taxon>
        <taxon>Malus</taxon>
    </lineage>
</organism>
<dbReference type="Gene3D" id="1.20.58.70">
    <property type="match status" value="1"/>
</dbReference>
<protein>
    <submittedName>
        <fullName evidence="2">Uncharacterized protein</fullName>
    </submittedName>
</protein>
<comment type="caution">
    <text evidence="2">The sequence shown here is derived from an EMBL/GenBank/DDBJ whole genome shotgun (WGS) entry which is preliminary data.</text>
</comment>
<keyword evidence="3" id="KW-1185">Reference proteome</keyword>
<gene>
    <name evidence="2" type="ORF">DVH24_034614</name>
</gene>
<accession>A0A498J030</accession>
<keyword evidence="1" id="KW-0653">Protein transport</keyword>
<dbReference type="SUPFAM" id="SSF47661">
    <property type="entry name" value="t-snare proteins"/>
    <property type="match status" value="1"/>
</dbReference>
<dbReference type="GO" id="GO:0015031">
    <property type="term" value="P:protein transport"/>
    <property type="evidence" value="ECO:0007669"/>
    <property type="project" value="UniProtKB-KW"/>
</dbReference>
<proteinExistence type="predicted"/>
<evidence type="ECO:0000256" key="1">
    <source>
        <dbReference type="ARBA" id="ARBA00022927"/>
    </source>
</evidence>
<dbReference type="EMBL" id="RDQH01000336">
    <property type="protein sequence ID" value="RXH87714.1"/>
    <property type="molecule type" value="Genomic_DNA"/>
</dbReference>
<dbReference type="AlphaFoldDB" id="A0A498J030"/>
<dbReference type="InterPro" id="IPR010989">
    <property type="entry name" value="SNARE"/>
</dbReference>
<evidence type="ECO:0000313" key="3">
    <source>
        <dbReference type="Proteomes" id="UP000290289"/>
    </source>
</evidence>